<dbReference type="AlphaFoldDB" id="A0A183JQ20"/>
<name>A0A183JQ20_9TREM</name>
<sequence>MVFRQLTNFDIKPSGHVYSGLRVHVIWKSVYDVGTVC</sequence>
<proteinExistence type="predicted"/>
<dbReference type="WBParaSite" id="SCUD_0000480701-mRNA-1">
    <property type="protein sequence ID" value="SCUD_0000480701-mRNA-1"/>
    <property type="gene ID" value="SCUD_0000480701"/>
</dbReference>
<reference evidence="1" key="1">
    <citation type="submission" date="2016-06" db="UniProtKB">
        <authorList>
            <consortium name="WormBaseParasite"/>
        </authorList>
    </citation>
    <scope>IDENTIFICATION</scope>
</reference>
<organism evidence="1">
    <name type="scientific">Schistosoma curassoni</name>
    <dbReference type="NCBI Taxonomy" id="6186"/>
    <lineage>
        <taxon>Eukaryota</taxon>
        <taxon>Metazoa</taxon>
        <taxon>Spiralia</taxon>
        <taxon>Lophotrochozoa</taxon>
        <taxon>Platyhelminthes</taxon>
        <taxon>Trematoda</taxon>
        <taxon>Digenea</taxon>
        <taxon>Strigeidida</taxon>
        <taxon>Schistosomatoidea</taxon>
        <taxon>Schistosomatidae</taxon>
        <taxon>Schistosoma</taxon>
    </lineage>
</organism>
<protein>
    <submittedName>
        <fullName evidence="1">Transposase</fullName>
    </submittedName>
</protein>
<evidence type="ECO:0000313" key="1">
    <source>
        <dbReference type="WBParaSite" id="SCUD_0000480701-mRNA-1"/>
    </source>
</evidence>
<accession>A0A183JQ20</accession>